<accession>A0A0H2N086</accession>
<evidence type="ECO:0000313" key="8">
    <source>
        <dbReference type="Proteomes" id="UP000035444"/>
    </source>
</evidence>
<keyword evidence="4 5" id="KW-0472">Membrane</keyword>
<protein>
    <submittedName>
        <fullName evidence="7">Membrane protein</fullName>
    </submittedName>
</protein>
<comment type="subcellular location">
    <subcellularLocation>
        <location evidence="1">Membrane</location>
        <topology evidence="1">Multi-pass membrane protein</topology>
    </subcellularLocation>
</comment>
<dbReference type="EMBL" id="LAQL01000002">
    <property type="protein sequence ID" value="KLN62325.1"/>
    <property type="molecule type" value="Genomic_DNA"/>
</dbReference>
<evidence type="ECO:0000256" key="4">
    <source>
        <dbReference type="ARBA" id="ARBA00023136"/>
    </source>
</evidence>
<evidence type="ECO:0000256" key="1">
    <source>
        <dbReference type="ARBA" id="ARBA00004141"/>
    </source>
</evidence>
<dbReference type="PANTHER" id="PTHR33507">
    <property type="entry name" value="INNER MEMBRANE PROTEIN YBBJ"/>
    <property type="match status" value="1"/>
</dbReference>
<gene>
    <name evidence="7" type="ORF">WH96_02090</name>
</gene>
<dbReference type="STRING" id="1489064.WH96_02090"/>
<proteinExistence type="predicted"/>
<dbReference type="Gene3D" id="2.40.50.140">
    <property type="entry name" value="Nucleic acid-binding proteins"/>
    <property type="match status" value="1"/>
</dbReference>
<dbReference type="PANTHER" id="PTHR33507:SF3">
    <property type="entry name" value="INNER MEMBRANE PROTEIN YBBJ"/>
    <property type="match status" value="1"/>
</dbReference>
<keyword evidence="3 5" id="KW-1133">Transmembrane helix</keyword>
<dbReference type="GO" id="GO:0005886">
    <property type="term" value="C:plasma membrane"/>
    <property type="evidence" value="ECO:0007669"/>
    <property type="project" value="TreeGrafter"/>
</dbReference>
<evidence type="ECO:0000256" key="3">
    <source>
        <dbReference type="ARBA" id="ARBA00022989"/>
    </source>
</evidence>
<evidence type="ECO:0000259" key="6">
    <source>
        <dbReference type="Pfam" id="PF01957"/>
    </source>
</evidence>
<feature type="domain" description="NfeD-like C-terminal" evidence="6">
    <location>
        <begin position="93"/>
        <end position="146"/>
    </location>
</feature>
<dbReference type="InterPro" id="IPR002810">
    <property type="entry name" value="NfeD-like_C"/>
</dbReference>
<keyword evidence="8" id="KW-1185">Reference proteome</keyword>
<dbReference type="Pfam" id="PF01957">
    <property type="entry name" value="NfeD"/>
    <property type="match status" value="1"/>
</dbReference>
<comment type="caution">
    <text evidence="7">The sequence shown here is derived from an EMBL/GenBank/DDBJ whole genome shotgun (WGS) entry which is preliminary data.</text>
</comment>
<evidence type="ECO:0000313" key="7">
    <source>
        <dbReference type="EMBL" id="KLN62325.1"/>
    </source>
</evidence>
<dbReference type="InterPro" id="IPR012340">
    <property type="entry name" value="NA-bd_OB-fold"/>
</dbReference>
<feature type="transmembrane region" description="Helical" evidence="5">
    <location>
        <begin position="12"/>
        <end position="45"/>
    </location>
</feature>
<reference evidence="7 8" key="1">
    <citation type="submission" date="2015-03" db="EMBL/GenBank/DDBJ databases">
        <title>Genome Sequence of Kiloniella spongiae MEBiC09566, isolated from a marine sponge.</title>
        <authorList>
            <person name="Shao Z."/>
            <person name="Wang L."/>
            <person name="Li X."/>
        </authorList>
    </citation>
    <scope>NUCLEOTIDE SEQUENCE [LARGE SCALE GENOMIC DNA]</scope>
    <source>
        <strain evidence="7 8">MEBiC09566</strain>
    </source>
</reference>
<dbReference type="OrthoDB" id="9810336at2"/>
<dbReference type="RefSeq" id="WP_047762448.1">
    <property type="nucleotide sequence ID" value="NZ_LAQL01000002.1"/>
</dbReference>
<feature type="transmembrane region" description="Helical" evidence="5">
    <location>
        <begin position="57"/>
        <end position="74"/>
    </location>
</feature>
<dbReference type="AlphaFoldDB" id="A0A0H2N086"/>
<sequence length="149" mass="16438">MVDLSGVEFWYWWVFALFLLAVEVFAPGAIALWMGISAGIVGGLLYIFPDLLWEKQIIIFAVLSVVSVAVWRIYARKHPPATDNPNLNKRGSDLVGYSFTLTANLKNGMGRETINGVLWKIKGRDLPEGTKVSITSVEGTALIVEPEEA</sequence>
<dbReference type="Proteomes" id="UP000035444">
    <property type="component" value="Unassembled WGS sequence"/>
</dbReference>
<name>A0A0H2N086_9PROT</name>
<keyword evidence="2 5" id="KW-0812">Transmembrane</keyword>
<organism evidence="7 8">
    <name type="scientific">Kiloniella spongiae</name>
    <dbReference type="NCBI Taxonomy" id="1489064"/>
    <lineage>
        <taxon>Bacteria</taxon>
        <taxon>Pseudomonadati</taxon>
        <taxon>Pseudomonadota</taxon>
        <taxon>Alphaproteobacteria</taxon>
        <taxon>Rhodospirillales</taxon>
        <taxon>Kiloniellaceae</taxon>
        <taxon>Kiloniella</taxon>
    </lineage>
</organism>
<evidence type="ECO:0000256" key="5">
    <source>
        <dbReference type="SAM" id="Phobius"/>
    </source>
</evidence>
<evidence type="ECO:0000256" key="2">
    <source>
        <dbReference type="ARBA" id="ARBA00022692"/>
    </source>
</evidence>
<dbReference type="InterPro" id="IPR052165">
    <property type="entry name" value="Membrane_assoc_protease"/>
</dbReference>